<evidence type="ECO:0000256" key="1">
    <source>
        <dbReference type="SAM" id="SignalP"/>
    </source>
</evidence>
<sequence>MKLSCAIATVFVAVSNICGVSASTFGPRAGGPGDATNSCNDARSKIGHYNGDFSAACVLLVNDCHRTLNNTQSIDLWAQRSCVAGATCDGVDNVWVVAQCNNDAIPGQIRLANMSTSMFSQMTGGCASESCEITQQNYIDFLYGSLSAIDSTVFPDSVEQVINWWNAITSWTQTGDSIPFSRFNDWLHLVFDANSNGR</sequence>
<feature type="signal peptide" evidence="1">
    <location>
        <begin position="1"/>
        <end position="22"/>
    </location>
</feature>
<proteinExistence type="predicted"/>
<reference evidence="2 3" key="1">
    <citation type="submission" date="2024-01" db="EMBL/GenBank/DDBJ databases">
        <title>A draft genome for the cacao thread blight pathogen Marasmiellus scandens.</title>
        <authorList>
            <person name="Baruah I.K."/>
            <person name="Leung J."/>
            <person name="Bukari Y."/>
            <person name="Amoako-Attah I."/>
            <person name="Meinhardt L.W."/>
            <person name="Bailey B.A."/>
            <person name="Cohen S.P."/>
        </authorList>
    </citation>
    <scope>NUCLEOTIDE SEQUENCE [LARGE SCALE GENOMIC DNA]</scope>
    <source>
        <strain evidence="2 3">GH-19</strain>
    </source>
</reference>
<protein>
    <submittedName>
        <fullName evidence="2">Uncharacterized protein</fullName>
    </submittedName>
</protein>
<evidence type="ECO:0000313" key="2">
    <source>
        <dbReference type="EMBL" id="KAK7465253.1"/>
    </source>
</evidence>
<dbReference type="EMBL" id="JBANRG010000006">
    <property type="protein sequence ID" value="KAK7465253.1"/>
    <property type="molecule type" value="Genomic_DNA"/>
</dbReference>
<evidence type="ECO:0000313" key="3">
    <source>
        <dbReference type="Proteomes" id="UP001498398"/>
    </source>
</evidence>
<comment type="caution">
    <text evidence="2">The sequence shown here is derived from an EMBL/GenBank/DDBJ whole genome shotgun (WGS) entry which is preliminary data.</text>
</comment>
<organism evidence="2 3">
    <name type="scientific">Marasmiellus scandens</name>
    <dbReference type="NCBI Taxonomy" id="2682957"/>
    <lineage>
        <taxon>Eukaryota</taxon>
        <taxon>Fungi</taxon>
        <taxon>Dikarya</taxon>
        <taxon>Basidiomycota</taxon>
        <taxon>Agaricomycotina</taxon>
        <taxon>Agaricomycetes</taxon>
        <taxon>Agaricomycetidae</taxon>
        <taxon>Agaricales</taxon>
        <taxon>Marasmiineae</taxon>
        <taxon>Omphalotaceae</taxon>
        <taxon>Marasmiellus</taxon>
    </lineage>
</organism>
<name>A0ABR1JVX8_9AGAR</name>
<gene>
    <name evidence="2" type="ORF">VKT23_005232</name>
</gene>
<dbReference type="Proteomes" id="UP001498398">
    <property type="component" value="Unassembled WGS sequence"/>
</dbReference>
<keyword evidence="3" id="KW-1185">Reference proteome</keyword>
<accession>A0ABR1JVX8</accession>
<keyword evidence="1" id="KW-0732">Signal</keyword>
<feature type="chain" id="PRO_5045869708" evidence="1">
    <location>
        <begin position="23"/>
        <end position="198"/>
    </location>
</feature>